<protein>
    <submittedName>
        <fullName evidence="1">Uncharacterized protein</fullName>
    </submittedName>
</protein>
<proteinExistence type="predicted"/>
<gene>
    <name evidence="1" type="ORF">BGZ65_008726</name>
</gene>
<keyword evidence="2" id="KW-1185">Reference proteome</keyword>
<dbReference type="SUPFAM" id="SSF52047">
    <property type="entry name" value="RNI-like"/>
    <property type="match status" value="1"/>
</dbReference>
<dbReference type="EMBL" id="JAAAHW010007554">
    <property type="protein sequence ID" value="KAF9947557.1"/>
    <property type="molecule type" value="Genomic_DNA"/>
</dbReference>
<evidence type="ECO:0000313" key="2">
    <source>
        <dbReference type="Proteomes" id="UP000749646"/>
    </source>
</evidence>
<sequence length="308" mass="34917">MRTWIRLKGVMGITDDNTVYDFIRQYGWSIVLFDEDRTKNSTFAAILDDIPTTRDSQLESLRFLSKYFNADGFDRLDSIIERSPNFKDLGLCVVLYDASDLEKGQSMFNQHGSVLSVLQLRSQSLYKWLPQIASSFPTRNSFPNMVSLVLVNWSGNNNLPSSCVPWIVAMVSAPPQATALSLHLESPSQGIVDNARGESESTRSWTALKKIKLLGVKLQPKEWKTVIKAIDLSELQYLNLEQSNITYEAFKLLVDRIPDNNTSKVPFKTLDIKQTDICQTDIAEMTDSRAAILQELRRKAPLIKIITF</sequence>
<dbReference type="AlphaFoldDB" id="A0A9P6IU73"/>
<comment type="caution">
    <text evidence="1">The sequence shown here is derived from an EMBL/GenBank/DDBJ whole genome shotgun (WGS) entry which is preliminary data.</text>
</comment>
<name>A0A9P6IU73_9FUNG</name>
<reference evidence="1" key="1">
    <citation type="journal article" date="2020" name="Fungal Divers.">
        <title>Resolving the Mortierellaceae phylogeny through synthesis of multi-gene phylogenetics and phylogenomics.</title>
        <authorList>
            <person name="Vandepol N."/>
            <person name="Liber J."/>
            <person name="Desiro A."/>
            <person name="Na H."/>
            <person name="Kennedy M."/>
            <person name="Barry K."/>
            <person name="Grigoriev I.V."/>
            <person name="Miller A.N."/>
            <person name="O'Donnell K."/>
            <person name="Stajich J.E."/>
            <person name="Bonito G."/>
        </authorList>
    </citation>
    <scope>NUCLEOTIDE SEQUENCE</scope>
    <source>
        <strain evidence="1">MES-2147</strain>
    </source>
</reference>
<dbReference type="Proteomes" id="UP000749646">
    <property type="component" value="Unassembled WGS sequence"/>
</dbReference>
<dbReference type="OrthoDB" id="2449176at2759"/>
<evidence type="ECO:0000313" key="1">
    <source>
        <dbReference type="EMBL" id="KAF9947557.1"/>
    </source>
</evidence>
<dbReference type="Gene3D" id="3.80.10.10">
    <property type="entry name" value="Ribonuclease Inhibitor"/>
    <property type="match status" value="1"/>
</dbReference>
<accession>A0A9P6IU73</accession>
<dbReference type="InterPro" id="IPR032675">
    <property type="entry name" value="LRR_dom_sf"/>
</dbReference>
<organism evidence="1 2">
    <name type="scientific">Modicella reniformis</name>
    <dbReference type="NCBI Taxonomy" id="1440133"/>
    <lineage>
        <taxon>Eukaryota</taxon>
        <taxon>Fungi</taxon>
        <taxon>Fungi incertae sedis</taxon>
        <taxon>Mucoromycota</taxon>
        <taxon>Mortierellomycotina</taxon>
        <taxon>Mortierellomycetes</taxon>
        <taxon>Mortierellales</taxon>
        <taxon>Mortierellaceae</taxon>
        <taxon>Modicella</taxon>
    </lineage>
</organism>